<keyword evidence="6" id="KW-0675">Receptor</keyword>
<name>A0A3D2SQ43_9GAMM</name>
<dbReference type="PROSITE" id="PS00430">
    <property type="entry name" value="TONB_DEPENDENT_REC_1"/>
    <property type="match status" value="1"/>
</dbReference>
<feature type="non-terminal residue" evidence="6">
    <location>
        <position position="180"/>
    </location>
</feature>
<dbReference type="AlphaFoldDB" id="A0A3D2SQ43"/>
<dbReference type="InterPro" id="IPR012910">
    <property type="entry name" value="Plug_dom"/>
</dbReference>
<keyword evidence="1 4" id="KW-0732">Signal</keyword>
<evidence type="ECO:0000256" key="2">
    <source>
        <dbReference type="PROSITE-ProRule" id="PRU01360"/>
    </source>
</evidence>
<comment type="similarity">
    <text evidence="2">Belongs to the TonB-dependent receptor family.</text>
</comment>
<feature type="domain" description="TonB-dependent receptor plug" evidence="5">
    <location>
        <begin position="53"/>
        <end position="163"/>
    </location>
</feature>
<comment type="subcellular location">
    <subcellularLocation>
        <location evidence="2">Cell outer membrane</location>
        <topology evidence="2">Multi-pass membrane protein</topology>
    </subcellularLocation>
</comment>
<dbReference type="PROSITE" id="PS52016">
    <property type="entry name" value="TONB_DEPENDENT_REC_3"/>
    <property type="match status" value="1"/>
</dbReference>
<dbReference type="Proteomes" id="UP000263596">
    <property type="component" value="Unassembled WGS sequence"/>
</dbReference>
<dbReference type="InterPro" id="IPR010916">
    <property type="entry name" value="TonB_box_CS"/>
</dbReference>
<dbReference type="InterPro" id="IPR037066">
    <property type="entry name" value="Plug_dom_sf"/>
</dbReference>
<feature type="signal peptide" evidence="4">
    <location>
        <begin position="1"/>
        <end position="19"/>
    </location>
</feature>
<evidence type="ECO:0000313" key="7">
    <source>
        <dbReference type="Proteomes" id="UP000263596"/>
    </source>
</evidence>
<evidence type="ECO:0000256" key="3">
    <source>
        <dbReference type="PROSITE-ProRule" id="PRU10143"/>
    </source>
</evidence>
<keyword evidence="3" id="KW-0798">TonB box</keyword>
<accession>A0A3D2SQ43</accession>
<dbReference type="PANTHER" id="PTHR30069:SF53">
    <property type="entry name" value="COLICIN I RECEPTOR-RELATED"/>
    <property type="match status" value="1"/>
</dbReference>
<evidence type="ECO:0000313" key="6">
    <source>
        <dbReference type="EMBL" id="HCK31571.1"/>
    </source>
</evidence>
<dbReference type="GO" id="GO:0015344">
    <property type="term" value="F:siderophore uptake transmembrane transporter activity"/>
    <property type="evidence" value="ECO:0007669"/>
    <property type="project" value="TreeGrafter"/>
</dbReference>
<evidence type="ECO:0000259" key="5">
    <source>
        <dbReference type="Pfam" id="PF07715"/>
    </source>
</evidence>
<comment type="caution">
    <text evidence="6">The sequence shown here is derived from an EMBL/GenBank/DDBJ whole genome shotgun (WGS) entry which is preliminary data.</text>
</comment>
<dbReference type="Gene3D" id="2.170.130.10">
    <property type="entry name" value="TonB-dependent receptor, plug domain"/>
    <property type="match status" value="1"/>
</dbReference>
<dbReference type="SUPFAM" id="SSF56935">
    <property type="entry name" value="Porins"/>
    <property type="match status" value="1"/>
</dbReference>
<evidence type="ECO:0000256" key="4">
    <source>
        <dbReference type="SAM" id="SignalP"/>
    </source>
</evidence>
<keyword evidence="2" id="KW-0998">Cell outer membrane</keyword>
<organism evidence="6 7">
    <name type="scientific">Acinetobacter ursingii</name>
    <dbReference type="NCBI Taxonomy" id="108980"/>
    <lineage>
        <taxon>Bacteria</taxon>
        <taxon>Pseudomonadati</taxon>
        <taxon>Pseudomonadota</taxon>
        <taxon>Gammaproteobacteria</taxon>
        <taxon>Moraxellales</taxon>
        <taxon>Moraxellaceae</taxon>
        <taxon>Acinetobacter</taxon>
    </lineage>
</organism>
<keyword evidence="2" id="KW-0813">Transport</keyword>
<dbReference type="EMBL" id="DPVE01000299">
    <property type="protein sequence ID" value="HCK31571.1"/>
    <property type="molecule type" value="Genomic_DNA"/>
</dbReference>
<reference evidence="6 7" key="1">
    <citation type="journal article" date="2018" name="Nat. Biotechnol.">
        <title>A standardized bacterial taxonomy based on genome phylogeny substantially revises the tree of life.</title>
        <authorList>
            <person name="Parks D.H."/>
            <person name="Chuvochina M."/>
            <person name="Waite D.W."/>
            <person name="Rinke C."/>
            <person name="Skarshewski A."/>
            <person name="Chaumeil P.A."/>
            <person name="Hugenholtz P."/>
        </authorList>
    </citation>
    <scope>NUCLEOTIDE SEQUENCE [LARGE SCALE GENOMIC DNA]</scope>
    <source>
        <strain evidence="6">UBA9669</strain>
    </source>
</reference>
<feature type="short sequence motif" description="TonB box" evidence="3">
    <location>
        <begin position="41"/>
        <end position="47"/>
    </location>
</feature>
<keyword evidence="2" id="KW-1134">Transmembrane beta strand</keyword>
<sequence>MIRRSLLAASILSSMSAIANTEINQDGAISNKPTEQVKLETIVVTATGYEQDVSKAPASMTVISREELDKREYNDITDVLRNTPGVVISGSGSAQTVSIRGMSSNYTLFLVDGKRQYSKDVNPNGDDNGFEKNILPPIAAIERIEIIRGPASTLYGTDAMGGVINIITKKVSDEWTGTVE</sequence>
<keyword evidence="2" id="KW-0812">Transmembrane</keyword>
<keyword evidence="2" id="KW-0472">Membrane</keyword>
<dbReference type="PANTHER" id="PTHR30069">
    <property type="entry name" value="TONB-DEPENDENT OUTER MEMBRANE RECEPTOR"/>
    <property type="match status" value="1"/>
</dbReference>
<dbReference type="GO" id="GO:0009279">
    <property type="term" value="C:cell outer membrane"/>
    <property type="evidence" value="ECO:0007669"/>
    <property type="project" value="UniProtKB-SubCell"/>
</dbReference>
<protein>
    <submittedName>
        <fullName evidence="6">TonB-dependent receptor</fullName>
    </submittedName>
</protein>
<gene>
    <name evidence="6" type="ORF">DHW29_16285</name>
</gene>
<dbReference type="Pfam" id="PF07715">
    <property type="entry name" value="Plug"/>
    <property type="match status" value="1"/>
</dbReference>
<feature type="chain" id="PRO_5017540055" evidence="4">
    <location>
        <begin position="20"/>
        <end position="180"/>
    </location>
</feature>
<dbReference type="GO" id="GO:0044718">
    <property type="term" value="P:siderophore transmembrane transport"/>
    <property type="evidence" value="ECO:0007669"/>
    <property type="project" value="TreeGrafter"/>
</dbReference>
<proteinExistence type="inferred from homology"/>
<evidence type="ECO:0000256" key="1">
    <source>
        <dbReference type="ARBA" id="ARBA00022729"/>
    </source>
</evidence>
<dbReference type="InterPro" id="IPR039426">
    <property type="entry name" value="TonB-dep_rcpt-like"/>
</dbReference>